<proteinExistence type="predicted"/>
<feature type="transmembrane region" description="Helical" evidence="1">
    <location>
        <begin position="51"/>
        <end position="70"/>
    </location>
</feature>
<feature type="transmembrane region" description="Helical" evidence="1">
    <location>
        <begin position="26"/>
        <end position="45"/>
    </location>
</feature>
<accession>A0A3E2TJH3</accession>
<evidence type="ECO:0000313" key="2">
    <source>
        <dbReference type="EMBL" id="RGB77108.1"/>
    </source>
</evidence>
<dbReference type="EMBL" id="QVEU01000002">
    <property type="protein sequence ID" value="RGB77108.1"/>
    <property type="molecule type" value="Genomic_DNA"/>
</dbReference>
<gene>
    <name evidence="2" type="ORF">DXA39_02460</name>
</gene>
<dbReference type="RefSeq" id="WP_117520762.1">
    <property type="nucleotide sequence ID" value="NZ_JBHWMK010000037.1"/>
</dbReference>
<reference evidence="2 3" key="1">
    <citation type="submission" date="2018-08" db="EMBL/GenBank/DDBJ databases">
        <title>A genome reference for cultivated species of the human gut microbiota.</title>
        <authorList>
            <person name="Zou Y."/>
            <person name="Xue W."/>
            <person name="Luo G."/>
        </authorList>
    </citation>
    <scope>NUCLEOTIDE SEQUENCE [LARGE SCALE GENOMIC DNA]</scope>
    <source>
        <strain evidence="2 3">OF01-3</strain>
    </source>
</reference>
<dbReference type="AlphaFoldDB" id="A0A3E2TJH3"/>
<comment type="caution">
    <text evidence="2">The sequence shown here is derived from an EMBL/GenBank/DDBJ whole genome shotgun (WGS) entry which is preliminary data.</text>
</comment>
<evidence type="ECO:0000313" key="3">
    <source>
        <dbReference type="Proteomes" id="UP000261011"/>
    </source>
</evidence>
<sequence>MNEINKSEFKDTESVKKLVSRYNISALLFALGIFIIIVAIIPYFFIKNENITNKILPSLIILAVGVILIVTGKIRMGKIQENVDGKYTVAAFEYIDLQRKSYNKIFRKDLVIGILLMILIPFIYFLVTNNANYMANKTAKYLYSILLLLLGVALFMITYSKGKKDAYKILG</sequence>
<feature type="transmembrane region" description="Helical" evidence="1">
    <location>
        <begin position="141"/>
        <end position="159"/>
    </location>
</feature>
<keyword evidence="1" id="KW-0472">Membrane</keyword>
<keyword evidence="1" id="KW-1133">Transmembrane helix</keyword>
<evidence type="ECO:0000256" key="1">
    <source>
        <dbReference type="SAM" id="Phobius"/>
    </source>
</evidence>
<keyword evidence="1" id="KW-0812">Transmembrane</keyword>
<protein>
    <submittedName>
        <fullName evidence="2">Uncharacterized protein</fullName>
    </submittedName>
</protein>
<keyword evidence="3" id="KW-1185">Reference proteome</keyword>
<name>A0A3E2TJH3_9FIRM</name>
<dbReference type="Proteomes" id="UP000261011">
    <property type="component" value="Unassembled WGS sequence"/>
</dbReference>
<organism evidence="2 3">
    <name type="scientific">Anaerococcus nagyae</name>
    <dbReference type="NCBI Taxonomy" id="1755241"/>
    <lineage>
        <taxon>Bacteria</taxon>
        <taxon>Bacillati</taxon>
        <taxon>Bacillota</taxon>
        <taxon>Tissierellia</taxon>
        <taxon>Tissierellales</taxon>
        <taxon>Peptoniphilaceae</taxon>
        <taxon>Anaerococcus</taxon>
    </lineage>
</organism>
<feature type="transmembrane region" description="Helical" evidence="1">
    <location>
        <begin position="110"/>
        <end position="129"/>
    </location>
</feature>